<dbReference type="VEuPathDB" id="FungiDB:JI435_445780"/>
<evidence type="ECO:0000313" key="3">
    <source>
        <dbReference type="Proteomes" id="UP000663193"/>
    </source>
</evidence>
<evidence type="ECO:0000256" key="1">
    <source>
        <dbReference type="SAM" id="MobiDB-lite"/>
    </source>
</evidence>
<dbReference type="EMBL" id="CP069042">
    <property type="protein sequence ID" value="QRD06328.1"/>
    <property type="molecule type" value="Genomic_DNA"/>
</dbReference>
<gene>
    <name evidence="2" type="ORF">JI435_445780</name>
</gene>
<protein>
    <submittedName>
        <fullName evidence="2">Uncharacterized protein</fullName>
    </submittedName>
</protein>
<proteinExistence type="predicted"/>
<dbReference type="Proteomes" id="UP000663193">
    <property type="component" value="Chromosome 20"/>
</dbReference>
<evidence type="ECO:0000313" key="2">
    <source>
        <dbReference type="EMBL" id="QRD06328.1"/>
    </source>
</evidence>
<accession>A0A7U2NQ65</accession>
<feature type="compositionally biased region" description="Basic and acidic residues" evidence="1">
    <location>
        <begin position="84"/>
        <end position="104"/>
    </location>
</feature>
<reference evidence="3" key="1">
    <citation type="journal article" date="2021" name="BMC Genomics">
        <title>Chromosome-level genome assembly and manually-curated proteome of model necrotroph Parastagonospora nodorum Sn15 reveals a genome-wide trove of candidate effector homologs, and redundancy of virulence-related functions within an accessory chromosome.</title>
        <authorList>
            <person name="Bertazzoni S."/>
            <person name="Jones D.A.B."/>
            <person name="Phan H.T."/>
            <person name="Tan K.-C."/>
            <person name="Hane J.K."/>
        </authorList>
    </citation>
    <scope>NUCLEOTIDE SEQUENCE [LARGE SCALE GENOMIC DNA]</scope>
    <source>
        <strain evidence="3">SN15 / ATCC MYA-4574 / FGSC 10173)</strain>
    </source>
</reference>
<feature type="region of interest" description="Disordered" evidence="1">
    <location>
        <begin position="84"/>
        <end position="125"/>
    </location>
</feature>
<dbReference type="AlphaFoldDB" id="A0A7U2NQ65"/>
<sequence>MSSATVIEAIVICAVSFTVGERNRNMGNTQFKGVGEQGDWRRDLYDEAREIYDKDMQKREEDKKKSLADREKYLKSVGFDDRKVEEKGVQTKQEEARKVAEEQAKVTPKGRNKKYGSLPVVWEEA</sequence>
<name>A0A7U2NQ65_PHANO</name>
<organism evidence="2 3">
    <name type="scientific">Phaeosphaeria nodorum (strain SN15 / ATCC MYA-4574 / FGSC 10173)</name>
    <name type="common">Glume blotch fungus</name>
    <name type="synonym">Parastagonospora nodorum</name>
    <dbReference type="NCBI Taxonomy" id="321614"/>
    <lineage>
        <taxon>Eukaryota</taxon>
        <taxon>Fungi</taxon>
        <taxon>Dikarya</taxon>
        <taxon>Ascomycota</taxon>
        <taxon>Pezizomycotina</taxon>
        <taxon>Dothideomycetes</taxon>
        <taxon>Pleosporomycetidae</taxon>
        <taxon>Pleosporales</taxon>
        <taxon>Pleosporineae</taxon>
        <taxon>Phaeosphaeriaceae</taxon>
        <taxon>Parastagonospora</taxon>
    </lineage>
</organism>
<keyword evidence="3" id="KW-1185">Reference proteome</keyword>